<proteinExistence type="predicted"/>
<dbReference type="InterPro" id="IPR019734">
    <property type="entry name" value="TPR_rpt"/>
</dbReference>
<evidence type="ECO:0000313" key="2">
    <source>
        <dbReference type="EMBL" id="KAJ3514813.1"/>
    </source>
</evidence>
<reference evidence="2" key="1">
    <citation type="submission" date="2022-07" db="EMBL/GenBank/DDBJ databases">
        <title>Genome Sequence of Agrocybe chaxingu.</title>
        <authorList>
            <person name="Buettner E."/>
        </authorList>
    </citation>
    <scope>NUCLEOTIDE SEQUENCE</scope>
    <source>
        <strain evidence="2">MP-N11</strain>
    </source>
</reference>
<dbReference type="InterPro" id="IPR059179">
    <property type="entry name" value="MLKL-like_MCAfunc"/>
</dbReference>
<dbReference type="Gene3D" id="1.20.930.20">
    <property type="entry name" value="Adaptor protein Cbl, N-terminal domain"/>
    <property type="match status" value="1"/>
</dbReference>
<organism evidence="2 3">
    <name type="scientific">Agrocybe chaxingu</name>
    <dbReference type="NCBI Taxonomy" id="84603"/>
    <lineage>
        <taxon>Eukaryota</taxon>
        <taxon>Fungi</taxon>
        <taxon>Dikarya</taxon>
        <taxon>Basidiomycota</taxon>
        <taxon>Agaricomycotina</taxon>
        <taxon>Agaricomycetes</taxon>
        <taxon>Agaricomycetidae</taxon>
        <taxon>Agaricales</taxon>
        <taxon>Agaricineae</taxon>
        <taxon>Strophariaceae</taxon>
        <taxon>Agrocybe</taxon>
    </lineage>
</organism>
<evidence type="ECO:0000256" key="1">
    <source>
        <dbReference type="SAM" id="MobiDB-lite"/>
    </source>
</evidence>
<gene>
    <name evidence="2" type="ORF">NLJ89_g2145</name>
</gene>
<dbReference type="EMBL" id="JANKHO010000126">
    <property type="protein sequence ID" value="KAJ3514813.1"/>
    <property type="molecule type" value="Genomic_DNA"/>
</dbReference>
<dbReference type="OrthoDB" id="3052556at2759"/>
<dbReference type="Proteomes" id="UP001148786">
    <property type="component" value="Unassembled WGS sequence"/>
</dbReference>
<dbReference type="Gene3D" id="3.40.50.300">
    <property type="entry name" value="P-loop containing nucleotide triphosphate hydrolases"/>
    <property type="match status" value="1"/>
</dbReference>
<dbReference type="SUPFAM" id="SSF52540">
    <property type="entry name" value="P-loop containing nucleoside triphosphate hydrolases"/>
    <property type="match status" value="1"/>
</dbReference>
<feature type="region of interest" description="Disordered" evidence="1">
    <location>
        <begin position="22"/>
        <end position="41"/>
    </location>
</feature>
<evidence type="ECO:0000313" key="3">
    <source>
        <dbReference type="Proteomes" id="UP001148786"/>
    </source>
</evidence>
<dbReference type="AlphaFoldDB" id="A0A9W8MYU0"/>
<dbReference type="CDD" id="cd21037">
    <property type="entry name" value="MLKL_NTD"/>
    <property type="match status" value="1"/>
</dbReference>
<accession>A0A9W8MYU0</accession>
<dbReference type="GO" id="GO:0007166">
    <property type="term" value="P:cell surface receptor signaling pathway"/>
    <property type="evidence" value="ECO:0007669"/>
    <property type="project" value="InterPro"/>
</dbReference>
<dbReference type="InterPro" id="IPR027417">
    <property type="entry name" value="P-loop_NTPase"/>
</dbReference>
<dbReference type="PANTHER" id="PTHR47691">
    <property type="entry name" value="REGULATOR-RELATED"/>
    <property type="match status" value="1"/>
</dbReference>
<sequence length="1007" mass="112220">MPAGCFSWCPFPKAQVKLYSKPKYSKSPQSNTTNASENRAVPTRAEYLEDGAKQIIQVMEAAAGVIPVPYVRDAIRVGLRVIQTCEEITDVEQQVQQLQDRVCQLLIVIIDSVTTEDGGSDGMYKAAKVIENEVKVLHEKLGEIVDELDDIKKQNRWLLFFFRDLNKARVDECISRLTSTLERFNISNDLHTINALNKIQARLEKVHALAQHVSELVGNLHEKVDVGFSVILNTLHHAKDHPESGLLTRPQMPMKPRIFHGRDELVEEIARLLVDESTSRVSLLGPGGMGKTSVSLAVMETDLIQQAFTASARFWVPCIEATSPDLFLQILQSSLGIHRSTVNPLDDIMVCLGGSQERHLLLLDNFETPWNLTDGLQREIEAILCRLASLRHVALLVTMRGTFPPSDDIVWQTKNLPPTDEQACRQTFVDINPRAKSDPDLDKLLSTLGYMPFAVTLMAKLGKETQASASDLLHEWSRAGTDMISPTSVPEKSMNRSISLSVDSSLVKQDPDALTILATLSLLPAGTTKDRLSWWAPPLRSKLAAIATLSKAALILVNEDDVTGSATLFVLPVVQSFMCQQNRIPDEVRQHVHQACCKYVLDHGARSGDDNFRRHSAALAAEDSNIQSIFLELAPFICRTSPSDDAFTNTLKRTVADIPPPEQQPAIPNSVLDAMLTFCWYRTDTKACVEIARHTLAIASASGDPIYIAQALFCLGSTYRKLDKFDLAHTYLEDAYIRFGALAIDQGLQRRRGDCGLMVVDNMRCMQAEVEDVLRIETEVHTIFENIPDADGVAQSLVSLGETHWYARELETALNYLLSGKEALERLDSRKEMPLCLYSISKTHYAMQNFVAALGAIKEALELAEELVDDEYLLADITQFVAFVYVRLDQDPDALPYLERSLLAYQRLDGPLGIAQNFEHYGFIYLRRGALGDAYAAYEAAIAKFSTLDPAVARSYCNRCSRNLEAIKLQREHPETVFLIPDAYSTDIDFPVTLPEDLVVNYTGVLP</sequence>
<dbReference type="InterPro" id="IPR036537">
    <property type="entry name" value="Adaptor_Cbl_N_dom_sf"/>
</dbReference>
<keyword evidence="3" id="KW-1185">Reference proteome</keyword>
<comment type="caution">
    <text evidence="2">The sequence shown here is derived from an EMBL/GenBank/DDBJ whole genome shotgun (WGS) entry which is preliminary data.</text>
</comment>
<protein>
    <recommendedName>
        <fullName evidence="4">NB-ARC domain-containing protein</fullName>
    </recommendedName>
</protein>
<name>A0A9W8MYU0_9AGAR</name>
<dbReference type="SUPFAM" id="SSF48452">
    <property type="entry name" value="TPR-like"/>
    <property type="match status" value="1"/>
</dbReference>
<dbReference type="SMART" id="SM00028">
    <property type="entry name" value="TPR"/>
    <property type="match status" value="3"/>
</dbReference>
<dbReference type="Gene3D" id="1.25.40.10">
    <property type="entry name" value="Tetratricopeptide repeat domain"/>
    <property type="match status" value="1"/>
</dbReference>
<dbReference type="PANTHER" id="PTHR47691:SF3">
    <property type="entry name" value="HTH-TYPE TRANSCRIPTIONAL REGULATOR RV0890C-RELATED"/>
    <property type="match status" value="1"/>
</dbReference>
<dbReference type="InterPro" id="IPR011990">
    <property type="entry name" value="TPR-like_helical_dom_sf"/>
</dbReference>
<evidence type="ECO:0008006" key="4">
    <source>
        <dbReference type="Google" id="ProtNLM"/>
    </source>
</evidence>